<comment type="similarity">
    <text evidence="7">Belongs to the TonB-dependent receptor family.</text>
</comment>
<dbReference type="GO" id="GO:0009279">
    <property type="term" value="C:cell outer membrane"/>
    <property type="evidence" value="ECO:0007669"/>
    <property type="project" value="UniProtKB-SubCell"/>
</dbReference>
<reference evidence="10 11" key="1">
    <citation type="submission" date="2014-04" db="EMBL/GenBank/DDBJ databases">
        <title>The Genome Sequence of Thermoanaerobaculum aquaticum MP-01, The First Cultivated Group 23 Acidobacterium.</title>
        <authorList>
            <person name="Stamps B.W."/>
            <person name="Losey N.A."/>
            <person name="Lawson P.A."/>
            <person name="Stevenson B.S."/>
        </authorList>
    </citation>
    <scope>NUCLEOTIDE SEQUENCE [LARGE SCALE GENOMIC DNA]</scope>
    <source>
        <strain evidence="10 11">MP-01</strain>
    </source>
</reference>
<gene>
    <name evidence="10" type="ORF">EG19_03200</name>
</gene>
<dbReference type="InterPro" id="IPR008969">
    <property type="entry name" value="CarboxyPept-like_regulatory"/>
</dbReference>
<evidence type="ECO:0000256" key="2">
    <source>
        <dbReference type="ARBA" id="ARBA00022448"/>
    </source>
</evidence>
<dbReference type="PANTHER" id="PTHR30069:SF46">
    <property type="entry name" value="OAR PROTEIN"/>
    <property type="match status" value="1"/>
</dbReference>
<keyword evidence="5 7" id="KW-0472">Membrane</keyword>
<evidence type="ECO:0000256" key="5">
    <source>
        <dbReference type="ARBA" id="ARBA00023136"/>
    </source>
</evidence>
<evidence type="ECO:0000256" key="4">
    <source>
        <dbReference type="ARBA" id="ARBA00022692"/>
    </source>
</evidence>
<dbReference type="Gene3D" id="2.40.170.20">
    <property type="entry name" value="TonB-dependent receptor, beta-barrel domain"/>
    <property type="match status" value="1"/>
</dbReference>
<dbReference type="Pfam" id="PF25183">
    <property type="entry name" value="OMP_b-brl_4"/>
    <property type="match status" value="2"/>
</dbReference>
<evidence type="ECO:0000256" key="8">
    <source>
        <dbReference type="SAM" id="SignalP"/>
    </source>
</evidence>
<dbReference type="RefSeq" id="WP_038049168.1">
    <property type="nucleotide sequence ID" value="NZ_JMFG01000018.1"/>
</dbReference>
<dbReference type="PANTHER" id="PTHR30069">
    <property type="entry name" value="TONB-DEPENDENT OUTER MEMBRANE RECEPTOR"/>
    <property type="match status" value="1"/>
</dbReference>
<dbReference type="Pfam" id="PF13620">
    <property type="entry name" value="CarboxypepD_reg"/>
    <property type="match status" value="1"/>
</dbReference>
<keyword evidence="6 7" id="KW-0998">Cell outer membrane</keyword>
<dbReference type="OrthoDB" id="97893at2"/>
<dbReference type="GO" id="GO:0015344">
    <property type="term" value="F:siderophore uptake transmembrane transporter activity"/>
    <property type="evidence" value="ECO:0007669"/>
    <property type="project" value="TreeGrafter"/>
</dbReference>
<feature type="domain" description="TonB-dependent transporter Oar-like beta-barrel" evidence="9">
    <location>
        <begin position="238"/>
        <end position="311"/>
    </location>
</feature>
<evidence type="ECO:0000256" key="1">
    <source>
        <dbReference type="ARBA" id="ARBA00004571"/>
    </source>
</evidence>
<feature type="chain" id="PRO_5001620846" description="TonB-dependent transporter Oar-like beta-barrel domain-containing protein" evidence="8">
    <location>
        <begin position="23"/>
        <end position="963"/>
    </location>
</feature>
<proteinExistence type="inferred from homology"/>
<dbReference type="PROSITE" id="PS52016">
    <property type="entry name" value="TONB_DEPENDENT_REC_3"/>
    <property type="match status" value="1"/>
</dbReference>
<evidence type="ECO:0000256" key="3">
    <source>
        <dbReference type="ARBA" id="ARBA00022452"/>
    </source>
</evidence>
<dbReference type="SUPFAM" id="SSF49464">
    <property type="entry name" value="Carboxypeptidase regulatory domain-like"/>
    <property type="match status" value="1"/>
</dbReference>
<accession>A0A062XYZ4</accession>
<feature type="signal peptide" evidence="8">
    <location>
        <begin position="1"/>
        <end position="22"/>
    </location>
</feature>
<dbReference type="EMBL" id="JMFG01000018">
    <property type="protein sequence ID" value="KDA53735.1"/>
    <property type="molecule type" value="Genomic_DNA"/>
</dbReference>
<comment type="subcellular location">
    <subcellularLocation>
        <location evidence="1 7">Cell outer membrane</location>
        <topology evidence="1 7">Multi-pass membrane protein</topology>
    </subcellularLocation>
</comment>
<sequence>MRRQIGVLTLIVLLCASAPLLAQTGSGALTGRVVDEQGGVLPGVRVVATHVQTGISREGITGSDGRYRFPALPVGTYTLRFELAGFTPLTVENVVVNVASTLTQDVTLKVAAVAEEVTVTATIPLVATSPAVGTVVSQEELANLPLNGRQFANLGILAPGTNLAVNPDPTKPGQLTIALNGGIGRNVNFIIDGGDNTDDTIGGALQNFNLEAVQEFKIQTMQYKAEYGRSSGGVLTVVTKTGTNEFKGSAWGFFRNDSLNARTESEKQAGIDKQAYDRKQYGFALGGPIAKDLAHFFVTWERTDRETNYTVDSGGIYPELDGKTVPLPFKDDLITAKATYNISPKQYLQVRYGYQKNDDKYGASPLAAPNNLGTISNKYYSILLGHNWQVSDNALNEFLFQYSKFKNVITADSNEPLLYYPSGFSYGQNINTPQSTNQVKYQYKDDFTFTKEIGGKHHDFKVGVQYIHEPVLGGDFSTGLNGQYSMLEDRKGSPVTDITFYGGFFGDKTPVDQYSIYAQDDWYLSNQVTLSVGLRYDFWDGFDLDQRSNPIWQVLSTQTEYNEYYLRDFQGGRGGKLKNDKNNWGPRLGVVWDVKGDGKQLLRAGVGRFFDFPYTNATILFPAAAVQSNYGVVYNYFDPNGIRNPDGSFYQPGQPLPPNQLPGAEVFPPNEVASPTLATPYSDQASLGYSWQVLDWLGLNFEAVRVRYRDIPFRFRANPGVDVNGDGRYNPADGDHRRFPQFGNFRIWYGKGRADYKGINIGFRARAEKFEFQGFYTWSKAWGNVLAGADEFRITDIDHQPDLRAVRDQSVNPYDPLCDKCIGPLNTDARHRITLAGFYRAPWGINISGMFRYRSALPYTEWAGTDLNGDGMRFDLPSNVSHVNNRRGHSFSQFDVRISKEFTFAGDIGVELIAEVFNLFNSKNPAGYVGNRLAANFGRPTSYAGDPLQGEQRLGQLGLRIRF</sequence>
<dbReference type="GO" id="GO:0044718">
    <property type="term" value="P:siderophore transmembrane transport"/>
    <property type="evidence" value="ECO:0007669"/>
    <property type="project" value="TreeGrafter"/>
</dbReference>
<dbReference type="SUPFAM" id="SSF56935">
    <property type="entry name" value="Porins"/>
    <property type="match status" value="1"/>
</dbReference>
<dbReference type="STRING" id="1312852.EG19_03200"/>
<dbReference type="Gene3D" id="2.60.40.1120">
    <property type="entry name" value="Carboxypeptidase-like, regulatory domain"/>
    <property type="match status" value="1"/>
</dbReference>
<keyword evidence="11" id="KW-1185">Reference proteome</keyword>
<keyword evidence="2 7" id="KW-0813">Transport</keyword>
<keyword evidence="4 7" id="KW-0812">Transmembrane</keyword>
<evidence type="ECO:0000256" key="6">
    <source>
        <dbReference type="ARBA" id="ARBA00023237"/>
    </source>
</evidence>
<name>A0A062XYZ4_9BACT</name>
<dbReference type="InterPro" id="IPR057601">
    <property type="entry name" value="Oar-like_b-barrel"/>
</dbReference>
<keyword evidence="8" id="KW-0732">Signal</keyword>
<evidence type="ECO:0000313" key="11">
    <source>
        <dbReference type="Proteomes" id="UP000027284"/>
    </source>
</evidence>
<dbReference type="Gene3D" id="2.170.130.10">
    <property type="entry name" value="TonB-dependent receptor, plug domain"/>
    <property type="match status" value="1"/>
</dbReference>
<evidence type="ECO:0000313" key="10">
    <source>
        <dbReference type="EMBL" id="KDA53735.1"/>
    </source>
</evidence>
<organism evidence="10 11">
    <name type="scientific">Thermoanaerobaculum aquaticum</name>
    <dbReference type="NCBI Taxonomy" id="1312852"/>
    <lineage>
        <taxon>Bacteria</taxon>
        <taxon>Pseudomonadati</taxon>
        <taxon>Acidobacteriota</taxon>
        <taxon>Thermoanaerobaculia</taxon>
        <taxon>Thermoanaerobaculales</taxon>
        <taxon>Thermoanaerobaculaceae</taxon>
        <taxon>Thermoanaerobaculum</taxon>
    </lineage>
</organism>
<protein>
    <recommendedName>
        <fullName evidence="9">TonB-dependent transporter Oar-like beta-barrel domain-containing protein</fullName>
    </recommendedName>
</protein>
<dbReference type="InterPro" id="IPR036942">
    <property type="entry name" value="Beta-barrel_TonB_sf"/>
</dbReference>
<dbReference type="InterPro" id="IPR037066">
    <property type="entry name" value="Plug_dom_sf"/>
</dbReference>
<dbReference type="InterPro" id="IPR039426">
    <property type="entry name" value="TonB-dep_rcpt-like"/>
</dbReference>
<feature type="domain" description="TonB-dependent transporter Oar-like beta-barrel" evidence="9">
    <location>
        <begin position="328"/>
        <end position="880"/>
    </location>
</feature>
<keyword evidence="3 7" id="KW-1134">Transmembrane beta strand</keyword>
<dbReference type="Proteomes" id="UP000027284">
    <property type="component" value="Unassembled WGS sequence"/>
</dbReference>
<comment type="caution">
    <text evidence="10">The sequence shown here is derived from an EMBL/GenBank/DDBJ whole genome shotgun (WGS) entry which is preliminary data.</text>
</comment>
<evidence type="ECO:0000259" key="9">
    <source>
        <dbReference type="Pfam" id="PF25183"/>
    </source>
</evidence>
<evidence type="ECO:0000256" key="7">
    <source>
        <dbReference type="PROSITE-ProRule" id="PRU01360"/>
    </source>
</evidence>
<dbReference type="AlphaFoldDB" id="A0A062XYZ4"/>